<comment type="subcellular location">
    <subcellularLocation>
        <location evidence="2">Secreted</location>
    </subcellularLocation>
</comment>
<dbReference type="GO" id="GO:0005576">
    <property type="term" value="C:extracellular region"/>
    <property type="evidence" value="ECO:0007669"/>
    <property type="project" value="UniProtKB-SubCell"/>
</dbReference>
<dbReference type="FunFam" id="1.10.10.1620:FF:000001">
    <property type="entry name" value="Amine oxidase"/>
    <property type="match status" value="1"/>
</dbReference>
<dbReference type="InParanoid" id="H2ZYR4"/>
<dbReference type="InterPro" id="IPR002937">
    <property type="entry name" value="Amino_oxidase"/>
</dbReference>
<dbReference type="eggNOG" id="KOG0029">
    <property type="taxonomic scope" value="Eukaryota"/>
</dbReference>
<dbReference type="Gene3D" id="1.10.10.1620">
    <property type="match status" value="1"/>
</dbReference>
<reference evidence="14" key="1">
    <citation type="submission" date="2011-08" db="EMBL/GenBank/DDBJ databases">
        <title>The draft genome of Latimeria chalumnae.</title>
        <authorList>
            <person name="Di Palma F."/>
            <person name="Alfoldi J."/>
            <person name="Johnson J."/>
            <person name="Berlin A."/>
            <person name="Gnerre S."/>
            <person name="Jaffe D."/>
            <person name="MacCallum I."/>
            <person name="Young S."/>
            <person name="Walker B.J."/>
            <person name="Lander E."/>
            <person name="Lindblad-Toh K."/>
        </authorList>
    </citation>
    <scope>NUCLEOTIDE SEQUENCE [LARGE SCALE GENOMIC DNA]</scope>
    <source>
        <strain evidence="14">Wild caught</strain>
    </source>
</reference>
<dbReference type="Gene3D" id="3.50.50.60">
    <property type="entry name" value="FAD/NAD(P)-binding domain"/>
    <property type="match status" value="1"/>
</dbReference>
<dbReference type="InterPro" id="IPR050281">
    <property type="entry name" value="Flavin_monoamine_oxidase"/>
</dbReference>
<dbReference type="Ensembl" id="ENSLACT00000002555.1">
    <property type="protein sequence ID" value="ENSLACP00000002535.1"/>
    <property type="gene ID" value="ENSLACG00000002264.1"/>
</dbReference>
<accession>H2ZYR4</accession>
<keyword evidence="6 11" id="KW-0274">FAD</keyword>
<dbReference type="InterPro" id="IPR036188">
    <property type="entry name" value="FAD/NAD-bd_sf"/>
</dbReference>
<keyword evidence="11" id="KW-1133">Transmembrane helix</keyword>
<dbReference type="EMBL" id="AFYH01016810">
    <property type="status" value="NOT_ANNOTATED_CDS"/>
    <property type="molecule type" value="Genomic_DNA"/>
</dbReference>
<comment type="similarity">
    <text evidence="3">Belongs to the flavin monoamine oxidase family. FIG1 subfamily.</text>
</comment>
<keyword evidence="11" id="KW-0812">Transmembrane</keyword>
<name>H2ZYR4_LATCH</name>
<evidence type="ECO:0000256" key="7">
    <source>
        <dbReference type="ARBA" id="ARBA00023002"/>
    </source>
</evidence>
<evidence type="ECO:0000256" key="8">
    <source>
        <dbReference type="ARBA" id="ARBA00023157"/>
    </source>
</evidence>
<feature type="transmembrane region" description="Helical" evidence="11">
    <location>
        <begin position="6"/>
        <end position="24"/>
    </location>
</feature>
<organism evidence="13 14">
    <name type="scientific">Latimeria chalumnae</name>
    <name type="common">Coelacanth</name>
    <dbReference type="NCBI Taxonomy" id="7897"/>
    <lineage>
        <taxon>Eukaryota</taxon>
        <taxon>Metazoa</taxon>
        <taxon>Chordata</taxon>
        <taxon>Craniata</taxon>
        <taxon>Vertebrata</taxon>
        <taxon>Euteleostomi</taxon>
        <taxon>Coelacanthiformes</taxon>
        <taxon>Coelacanthidae</taxon>
        <taxon>Latimeria</taxon>
    </lineage>
</organism>
<evidence type="ECO:0000256" key="3">
    <source>
        <dbReference type="ARBA" id="ARBA00005465"/>
    </source>
</evidence>
<dbReference type="PRINTS" id="PR00757">
    <property type="entry name" value="AMINEOXDASEF"/>
</dbReference>
<evidence type="ECO:0000256" key="10">
    <source>
        <dbReference type="PIRSR" id="PIRSR601613-1"/>
    </source>
</evidence>
<sequence>FSHQALVHSPGFFMSCFLLVIWILEAEDPLSKCFKDDDYDKLLEIAQSGLPPTAPKNIVIVGAGIAGLTAAHVLETAGHKVTILEASERVGGRIYTYRNQSAGWYVDLGAMRLPSYQLIIRYYICKFKLNLNDFIENDDNTWYLVNGIRKRTYEVKKNPNILNYPINQNEDGKSAEQLFNECLLKVRNELKKHNCSYVMQKYDSYSVKEYLVKECRLSAGALRMVGDILNEHSSFFCAFTEMMRVQTVFSNIKSFHEISGGSDKLPQAFYENLTGPVYLKSRAVKIKQDDEEVTVVYQDANSSQRSIIKADYLLITATAKATMFMNFQPPLSPAKMEALRSVHYESSTKIALVFRERFWEEEGIQGGKSITDGPSRFIYYPSHKFPGETGVVLATYTWADESTIFLGLSDEECMRIALDNLAEIHGKKIRRLWEGGLVKKWSTDPYSLGAFAFFTPYQLTDYSIDLSKNEGRIYFAGEHTALPHAWIETAMKSALRAAWNINSDTQKEIPSETKKI</sequence>
<dbReference type="FunFam" id="3.50.50.60:FF:000450">
    <property type="entry name" value="Amine oxidase"/>
    <property type="match status" value="1"/>
</dbReference>
<keyword evidence="11" id="KW-0472">Membrane</keyword>
<reference evidence="13" key="3">
    <citation type="submission" date="2025-09" db="UniProtKB">
        <authorList>
            <consortium name="Ensembl"/>
        </authorList>
    </citation>
    <scope>IDENTIFICATION</scope>
</reference>
<comment type="cofactor">
    <cofactor evidence="1 11">
        <name>FAD</name>
        <dbReference type="ChEBI" id="CHEBI:57692"/>
    </cofactor>
</comment>
<reference evidence="13" key="2">
    <citation type="submission" date="2025-08" db="UniProtKB">
        <authorList>
            <consortium name="Ensembl"/>
        </authorList>
    </citation>
    <scope>IDENTIFICATION</scope>
</reference>
<evidence type="ECO:0000256" key="1">
    <source>
        <dbReference type="ARBA" id="ARBA00001974"/>
    </source>
</evidence>
<dbReference type="EC" id="1.4.3.-" evidence="11"/>
<dbReference type="GO" id="GO:0001716">
    <property type="term" value="F:L-amino-acid oxidase activity"/>
    <property type="evidence" value="ECO:0007669"/>
    <property type="project" value="UniProtKB-ARBA"/>
</dbReference>
<dbReference type="FunCoup" id="H2ZYR4">
    <property type="interactions" value="142"/>
</dbReference>
<dbReference type="InterPro" id="IPR001613">
    <property type="entry name" value="Flavin_amine_oxidase"/>
</dbReference>
<keyword evidence="14" id="KW-1185">Reference proteome</keyword>
<keyword evidence="8" id="KW-1015">Disulfide bond</keyword>
<protein>
    <recommendedName>
        <fullName evidence="11">Amine oxidase</fullName>
        <ecNumber evidence="11">1.4.3.-</ecNumber>
    </recommendedName>
</protein>
<dbReference type="FunFam" id="3.50.50.60:FF:000242">
    <property type="entry name" value="Amine oxidase"/>
    <property type="match status" value="1"/>
</dbReference>
<evidence type="ECO:0000313" key="13">
    <source>
        <dbReference type="Ensembl" id="ENSLACP00000002535.1"/>
    </source>
</evidence>
<dbReference type="Gene3D" id="3.30.70.2100">
    <property type="match status" value="1"/>
</dbReference>
<evidence type="ECO:0000256" key="5">
    <source>
        <dbReference type="ARBA" id="ARBA00022630"/>
    </source>
</evidence>
<proteinExistence type="inferred from homology"/>
<dbReference type="AlphaFoldDB" id="H2ZYR4"/>
<evidence type="ECO:0000259" key="12">
    <source>
        <dbReference type="Pfam" id="PF01593"/>
    </source>
</evidence>
<dbReference type="STRING" id="7897.ENSLACP00000002535"/>
<dbReference type="PANTHER" id="PTHR10742:SF21">
    <property type="entry name" value="L-AMINO-ACID OXIDASE"/>
    <property type="match status" value="1"/>
</dbReference>
<dbReference type="Gene3D" id="3.40.50.720">
    <property type="entry name" value="NAD(P)-binding Rossmann-like Domain"/>
    <property type="match status" value="1"/>
</dbReference>
<dbReference type="Gene3D" id="3.90.660.10">
    <property type="match status" value="1"/>
</dbReference>
<dbReference type="PANTHER" id="PTHR10742">
    <property type="entry name" value="FLAVIN MONOAMINE OXIDASE"/>
    <property type="match status" value="1"/>
</dbReference>
<evidence type="ECO:0000256" key="11">
    <source>
        <dbReference type="RuleBase" id="RU362067"/>
    </source>
</evidence>
<dbReference type="OMA" id="TRGHVSE"/>
<evidence type="ECO:0000313" key="14">
    <source>
        <dbReference type="Proteomes" id="UP000008672"/>
    </source>
</evidence>
<gene>
    <name evidence="13" type="primary">LOC102355982</name>
</gene>
<feature type="binding site" evidence="10">
    <location>
        <position position="112"/>
    </location>
    <ligand>
        <name>substrate</name>
    </ligand>
</feature>
<evidence type="ECO:0000256" key="2">
    <source>
        <dbReference type="ARBA" id="ARBA00004613"/>
    </source>
</evidence>
<dbReference type="Bgee" id="ENSLACG00000002264">
    <property type="expression patterns" value="Expressed in muscle tissue and 5 other cell types or tissues"/>
</dbReference>
<feature type="domain" description="Amine oxidase" evidence="12">
    <location>
        <begin position="65"/>
        <end position="501"/>
    </location>
</feature>
<dbReference type="SUPFAM" id="SSF51905">
    <property type="entry name" value="FAD/NAD(P)-binding domain"/>
    <property type="match status" value="1"/>
</dbReference>
<dbReference type="Gene3D" id="1.10.405.10">
    <property type="entry name" value="Guanine Nucleotide Dissociation Inhibitor, domain 1"/>
    <property type="match status" value="1"/>
</dbReference>
<dbReference type="EMBL" id="AFYH01016811">
    <property type="status" value="NOT_ANNOTATED_CDS"/>
    <property type="molecule type" value="Genomic_DNA"/>
</dbReference>
<feature type="binding site" evidence="10">
    <location>
        <position position="478"/>
    </location>
    <ligand>
        <name>FAD</name>
        <dbReference type="ChEBI" id="CHEBI:57692"/>
    </ligand>
</feature>
<keyword evidence="5 11" id="KW-0285">Flavoprotein</keyword>
<evidence type="ECO:0000256" key="9">
    <source>
        <dbReference type="ARBA" id="ARBA00023180"/>
    </source>
</evidence>
<dbReference type="GeneTree" id="ENSGT00940000160928"/>
<keyword evidence="4" id="KW-0964">Secreted</keyword>
<dbReference type="EMBL" id="AFYH01016812">
    <property type="status" value="NOT_ANNOTATED_CDS"/>
    <property type="molecule type" value="Genomic_DNA"/>
</dbReference>
<evidence type="ECO:0000256" key="4">
    <source>
        <dbReference type="ARBA" id="ARBA00022525"/>
    </source>
</evidence>
<evidence type="ECO:0000256" key="6">
    <source>
        <dbReference type="ARBA" id="ARBA00022827"/>
    </source>
</evidence>
<feature type="binding site" evidence="10">
    <location>
        <begin position="109"/>
        <end position="112"/>
    </location>
    <ligand>
        <name>FAD</name>
        <dbReference type="ChEBI" id="CHEBI:57692"/>
    </ligand>
</feature>
<dbReference type="HOGENOM" id="CLU_004498_8_3_1"/>
<keyword evidence="7 11" id="KW-0560">Oxidoreductase</keyword>
<keyword evidence="9" id="KW-0325">Glycoprotein</keyword>
<feature type="binding site" evidence="10">
    <location>
        <begin position="85"/>
        <end position="86"/>
    </location>
    <ligand>
        <name>FAD</name>
        <dbReference type="ChEBI" id="CHEBI:57692"/>
    </ligand>
</feature>
<dbReference type="Pfam" id="PF01593">
    <property type="entry name" value="Amino_oxidase"/>
    <property type="match status" value="1"/>
</dbReference>
<dbReference type="SUPFAM" id="SSF54373">
    <property type="entry name" value="FAD-linked reductases, C-terminal domain"/>
    <property type="match status" value="1"/>
</dbReference>
<dbReference type="FunFam" id="1.10.405.10:FF:000004">
    <property type="entry name" value="Amine oxidase"/>
    <property type="match status" value="1"/>
</dbReference>
<dbReference type="GO" id="GO:0009063">
    <property type="term" value="P:amino acid catabolic process"/>
    <property type="evidence" value="ECO:0007669"/>
    <property type="project" value="TreeGrafter"/>
</dbReference>
<dbReference type="Proteomes" id="UP000008672">
    <property type="component" value="Unassembled WGS sequence"/>
</dbReference>